<dbReference type="Proteomes" id="UP000076874">
    <property type="component" value="Unassembled WGS sequence"/>
</dbReference>
<accession>A0A168A1D1</accession>
<feature type="domain" description="DDT" evidence="7">
    <location>
        <begin position="384"/>
        <end position="447"/>
    </location>
</feature>
<feature type="compositionally biased region" description="Basic and acidic residues" evidence="6">
    <location>
        <begin position="1015"/>
        <end position="1026"/>
    </location>
</feature>
<comment type="caution">
    <text evidence="9">The sequence shown here is derived from an EMBL/GenBank/DDBJ whole genome shotgun (WGS) entry which is preliminary data.</text>
</comment>
<reference evidence="9 10" key="1">
    <citation type="journal article" date="2016" name="Genome Biol. Evol.">
        <title>Divergent and convergent evolution of fungal pathogenicity.</title>
        <authorList>
            <person name="Shang Y."/>
            <person name="Xiao G."/>
            <person name="Zheng P."/>
            <person name="Cen K."/>
            <person name="Zhan S."/>
            <person name="Wang C."/>
        </authorList>
    </citation>
    <scope>NUCLEOTIDE SEQUENCE [LARGE SCALE GENOMIC DNA]</scope>
    <source>
        <strain evidence="9 10">RCEF 264</strain>
    </source>
</reference>
<comment type="subcellular location">
    <subcellularLocation>
        <location evidence="1 4">Nucleus</location>
    </subcellularLocation>
</comment>
<dbReference type="GO" id="GO:0005634">
    <property type="term" value="C:nucleus"/>
    <property type="evidence" value="ECO:0007669"/>
    <property type="project" value="UniProtKB-SubCell"/>
</dbReference>
<feature type="region of interest" description="Disordered" evidence="6">
    <location>
        <begin position="200"/>
        <end position="299"/>
    </location>
</feature>
<dbReference type="OrthoDB" id="332390at2759"/>
<dbReference type="GO" id="GO:0000781">
    <property type="term" value="C:chromosome, telomeric region"/>
    <property type="evidence" value="ECO:0007669"/>
    <property type="project" value="GOC"/>
</dbReference>
<dbReference type="InterPro" id="IPR028941">
    <property type="entry name" value="WHIM2_dom"/>
</dbReference>
<dbReference type="InterPro" id="IPR018501">
    <property type="entry name" value="DDT_dom"/>
</dbReference>
<dbReference type="AlphaFoldDB" id="A0A168A1D1"/>
<feature type="compositionally biased region" description="Basic and acidic residues" evidence="6">
    <location>
        <begin position="934"/>
        <end position="952"/>
    </location>
</feature>
<dbReference type="PROSITE" id="PS50827">
    <property type="entry name" value="DDT"/>
    <property type="match status" value="1"/>
</dbReference>
<dbReference type="InterPro" id="IPR013136">
    <property type="entry name" value="WSTF_Acf1_Cbp146"/>
</dbReference>
<keyword evidence="10" id="KW-1185">Reference proteome</keyword>
<sequence length="1036" mass="118033">MEFYKQRRFNCQITGHSNLNFFEALESERTGAAEVEQAFPEALKGPVLRRIQFQIVSRIDTLVDQIYNEFKADYHPGEAVTVVLFDGERQHGVVRDKTRYGSKVLPDGTLTPPYTRYIVSLDGPRDGEEAVVEESNIFRDRKVFTKSVLRSFIKKTVAREAWNGAPWLVKNEVAEQYHIDTRVPSNLLYNNKMLERKQVLAQKRQSQQSNDLNSLLNSSPSSPETQPLGGGGLRLPELKPVPKSHKAKHLQLAQQQRQQQQQELQHMPHQQENGAPAARTNGFSHHAEPGQFQHLPLPNNPFQFSLSMRNHAPTPPTYVVSDSFARAPPVQLQPPPPPAPKYPIEDLQLEPSKATRPALKFLCNDPPVASDDKLFSSFSDKIWMKSVGPLLETWDTLNVYCEIFKLDSFTFDDFLEALVYASDDTPVQLFDEIHCAVLKTLVQAEAEGGEVQVQLPELDEEDDEEEDDEEGENEEQNGDENEPEPESEAESESKPPARATRSRIAKLEAERLAAEAAAADKEKEEEEPVVVHHAEDVLADYDWIDQLRKRQFGEGGWQMMMVGLLYQLSKDERRKASCEELLAQIVPPTVEATKDTVQQHYSALDINYRVQALQIICMLTVQTKAVRGYMEDCSEQMTKYRKEKIEWQRARKQAVEELKILNDQRKILLPSNMPPSPPQEPTKPDMDVKMSDIDDLSPAVEDEDGADTEDEGVSTIHARGRSLRRAGDRAAERKRKREAEAAAKVPKQSKQFLKLLRDIEKKEDEIRNCENEIATLDNDLREADCPRTRVLGKDRFWNRYYWFERNGMPYGGLPTSSTANADYANGCIWVQGPDELERVGYIDMAPEYQKEYKAKFSMTVAERKKQEEGRTSLVNANQWGYFSEPEELDELIGWLDPRGFNEMKLRKELVTFRSKIAANMENRKKYVSPPDSNGEAKDKSKEKDKDKDKDTANHSSAGTTKRMSMRMRTAPTPEPAPSLVLRCRQWTNSMAIEDLGHLHSEQPPPARVRKHGRKKEVAAEAAEPPRKKAMTRQSAK</sequence>
<dbReference type="GO" id="GO:0000785">
    <property type="term" value="C:chromatin"/>
    <property type="evidence" value="ECO:0007669"/>
    <property type="project" value="UniProtKB-ARBA"/>
</dbReference>
<gene>
    <name evidence="9" type="ORF">SPI_00321</name>
</gene>
<feature type="coiled-coil region" evidence="5">
    <location>
        <begin position="630"/>
        <end position="664"/>
    </location>
</feature>
<evidence type="ECO:0000256" key="5">
    <source>
        <dbReference type="SAM" id="Coils"/>
    </source>
</evidence>
<evidence type="ECO:0000256" key="2">
    <source>
        <dbReference type="ARBA" id="ARBA00023054"/>
    </source>
</evidence>
<evidence type="ECO:0000256" key="6">
    <source>
        <dbReference type="SAM" id="MobiDB-lite"/>
    </source>
</evidence>
<dbReference type="PROSITE" id="PS51136">
    <property type="entry name" value="WAC"/>
    <property type="match status" value="1"/>
</dbReference>
<dbReference type="PANTHER" id="PTHR32075:SF6">
    <property type="entry name" value="ISWI CHROMATIN-REMODELING COMPLEX SUBUNIT YPL216W-RELATED"/>
    <property type="match status" value="1"/>
</dbReference>
<name>A0A168A1D1_9HYPO</name>
<evidence type="ECO:0000259" key="7">
    <source>
        <dbReference type="PROSITE" id="PS50827"/>
    </source>
</evidence>
<evidence type="ECO:0000259" key="8">
    <source>
        <dbReference type="PROSITE" id="PS51136"/>
    </source>
</evidence>
<feature type="compositionally biased region" description="Low complexity" evidence="6">
    <location>
        <begin position="250"/>
        <end position="271"/>
    </location>
</feature>
<feature type="compositionally biased region" description="Basic and acidic residues" evidence="6">
    <location>
        <begin position="682"/>
        <end position="692"/>
    </location>
</feature>
<dbReference type="PANTHER" id="PTHR32075">
    <property type="entry name" value="ISWI CHROMATIN-REMODELING COMPLEX SUBUNIT YPL216W-RELATED"/>
    <property type="match status" value="1"/>
</dbReference>
<feature type="compositionally biased region" description="Polar residues" evidence="6">
    <location>
        <begin position="953"/>
        <end position="962"/>
    </location>
</feature>
<feature type="region of interest" description="Disordered" evidence="6">
    <location>
        <begin position="994"/>
        <end position="1036"/>
    </location>
</feature>
<dbReference type="Pfam" id="PF15612">
    <property type="entry name" value="WHIM1"/>
    <property type="match status" value="1"/>
</dbReference>
<evidence type="ECO:0000256" key="3">
    <source>
        <dbReference type="ARBA" id="ARBA00023242"/>
    </source>
</evidence>
<feature type="region of interest" description="Disordered" evidence="6">
    <location>
        <begin position="449"/>
        <end position="502"/>
    </location>
</feature>
<organism evidence="9 10">
    <name type="scientific">Niveomyces insectorum RCEF 264</name>
    <dbReference type="NCBI Taxonomy" id="1081102"/>
    <lineage>
        <taxon>Eukaryota</taxon>
        <taxon>Fungi</taxon>
        <taxon>Dikarya</taxon>
        <taxon>Ascomycota</taxon>
        <taxon>Pezizomycotina</taxon>
        <taxon>Sordariomycetes</taxon>
        <taxon>Hypocreomycetidae</taxon>
        <taxon>Hypocreales</taxon>
        <taxon>Cordycipitaceae</taxon>
        <taxon>Niveomyces</taxon>
    </lineage>
</organism>
<dbReference type="EMBL" id="AZHD01000001">
    <property type="protein sequence ID" value="OAA68126.1"/>
    <property type="molecule type" value="Genomic_DNA"/>
</dbReference>
<feature type="region of interest" description="Disordered" evidence="6">
    <location>
        <begin position="666"/>
        <end position="745"/>
    </location>
</feature>
<dbReference type="Pfam" id="PF10537">
    <property type="entry name" value="WAC_Acf1_DNA_bd"/>
    <property type="match status" value="1"/>
</dbReference>
<protein>
    <submittedName>
        <fullName evidence="9">Ddt domain containing protein</fullName>
    </submittedName>
</protein>
<feature type="region of interest" description="Disordered" evidence="6">
    <location>
        <begin position="921"/>
        <end position="982"/>
    </location>
</feature>
<proteinExistence type="predicted"/>
<feature type="compositionally biased region" description="Basic and acidic residues" evidence="6">
    <location>
        <begin position="725"/>
        <end position="741"/>
    </location>
</feature>
<dbReference type="InterPro" id="IPR028942">
    <property type="entry name" value="WHIM1_dom"/>
</dbReference>
<evidence type="ECO:0000313" key="10">
    <source>
        <dbReference type="Proteomes" id="UP000076874"/>
    </source>
</evidence>
<dbReference type="Pfam" id="PF15613">
    <property type="entry name" value="WSD"/>
    <property type="match status" value="1"/>
</dbReference>
<feature type="compositionally biased region" description="Pro residues" evidence="6">
    <location>
        <begin position="672"/>
        <end position="681"/>
    </location>
</feature>
<feature type="compositionally biased region" description="Acidic residues" evidence="6">
    <location>
        <begin position="457"/>
        <end position="490"/>
    </location>
</feature>
<dbReference type="STRING" id="1081102.A0A168A1D1"/>
<dbReference type="GO" id="GO:0031509">
    <property type="term" value="P:subtelomeric heterochromatin formation"/>
    <property type="evidence" value="ECO:0007669"/>
    <property type="project" value="TreeGrafter"/>
</dbReference>
<feature type="compositionally biased region" description="Acidic residues" evidence="6">
    <location>
        <begin position="700"/>
        <end position="712"/>
    </location>
</feature>
<feature type="domain" description="WAC" evidence="8">
    <location>
        <begin position="1"/>
        <end position="88"/>
    </location>
</feature>
<dbReference type="Pfam" id="PF02791">
    <property type="entry name" value="DDT"/>
    <property type="match status" value="1"/>
</dbReference>
<keyword evidence="2 5" id="KW-0175">Coiled coil</keyword>
<evidence type="ECO:0000256" key="4">
    <source>
        <dbReference type="PROSITE-ProRule" id="PRU00475"/>
    </source>
</evidence>
<evidence type="ECO:0000256" key="1">
    <source>
        <dbReference type="ARBA" id="ARBA00004123"/>
    </source>
</evidence>
<keyword evidence="3 4" id="KW-0539">Nucleus</keyword>
<feature type="compositionally biased region" description="Low complexity" evidence="6">
    <location>
        <begin position="205"/>
        <end position="223"/>
    </location>
</feature>
<feature type="coiled-coil region" evidence="5">
    <location>
        <begin position="752"/>
        <end position="779"/>
    </location>
</feature>
<evidence type="ECO:0000313" key="9">
    <source>
        <dbReference type="EMBL" id="OAA68126.1"/>
    </source>
</evidence>
<feature type="compositionally biased region" description="Basic residues" evidence="6">
    <location>
        <begin position="1027"/>
        <end position="1036"/>
    </location>
</feature>